<organism evidence="2 3">
    <name type="scientific">Saccharothrix saharensis</name>
    <dbReference type="NCBI Taxonomy" id="571190"/>
    <lineage>
        <taxon>Bacteria</taxon>
        <taxon>Bacillati</taxon>
        <taxon>Actinomycetota</taxon>
        <taxon>Actinomycetes</taxon>
        <taxon>Pseudonocardiales</taxon>
        <taxon>Pseudonocardiaceae</taxon>
        <taxon>Saccharothrix</taxon>
    </lineage>
</organism>
<dbReference type="EMBL" id="VFPP01000001">
    <property type="protein sequence ID" value="TQM83771.1"/>
    <property type="molecule type" value="Genomic_DNA"/>
</dbReference>
<dbReference type="Proteomes" id="UP000316628">
    <property type="component" value="Unassembled WGS sequence"/>
</dbReference>
<protein>
    <recommendedName>
        <fullName evidence="4">Secreted protein</fullName>
    </recommendedName>
</protein>
<dbReference type="OrthoDB" id="3697039at2"/>
<accession>A0A543JLS8</accession>
<evidence type="ECO:0000313" key="3">
    <source>
        <dbReference type="Proteomes" id="UP000316628"/>
    </source>
</evidence>
<dbReference type="RefSeq" id="WP_141981768.1">
    <property type="nucleotide sequence ID" value="NZ_VFPP01000001.1"/>
</dbReference>
<sequence>MMKTAKALAVTALGIALAFGPMVAASAAPATPDTATTASASPRYEYLGGVNLWEFCRKLGHRDVTNESPHTVYTWYCVRQDGSLEDINMYAACQWQYNKQWAKPAFWDEQDEYSWYCYLD</sequence>
<evidence type="ECO:0000313" key="2">
    <source>
        <dbReference type="EMBL" id="TQM83771.1"/>
    </source>
</evidence>
<feature type="signal peptide" evidence="1">
    <location>
        <begin position="1"/>
        <end position="27"/>
    </location>
</feature>
<name>A0A543JLS8_9PSEU</name>
<gene>
    <name evidence="2" type="ORF">FHX81_6198</name>
</gene>
<keyword evidence="1" id="KW-0732">Signal</keyword>
<dbReference type="AlphaFoldDB" id="A0A543JLS8"/>
<evidence type="ECO:0000256" key="1">
    <source>
        <dbReference type="SAM" id="SignalP"/>
    </source>
</evidence>
<comment type="caution">
    <text evidence="2">The sequence shown here is derived from an EMBL/GenBank/DDBJ whole genome shotgun (WGS) entry which is preliminary data.</text>
</comment>
<reference evidence="2 3" key="1">
    <citation type="submission" date="2019-06" db="EMBL/GenBank/DDBJ databases">
        <title>Sequencing the genomes of 1000 actinobacteria strains.</title>
        <authorList>
            <person name="Klenk H.-P."/>
        </authorList>
    </citation>
    <scope>NUCLEOTIDE SEQUENCE [LARGE SCALE GENOMIC DNA]</scope>
    <source>
        <strain evidence="2 3">DSM 45456</strain>
    </source>
</reference>
<keyword evidence="3" id="KW-1185">Reference proteome</keyword>
<proteinExistence type="predicted"/>
<feature type="chain" id="PRO_5021907799" description="Secreted protein" evidence="1">
    <location>
        <begin position="28"/>
        <end position="120"/>
    </location>
</feature>
<evidence type="ECO:0008006" key="4">
    <source>
        <dbReference type="Google" id="ProtNLM"/>
    </source>
</evidence>